<dbReference type="GO" id="GO:0000380">
    <property type="term" value="P:alternative mRNA splicing, via spliceosome"/>
    <property type="evidence" value="ECO:0007669"/>
    <property type="project" value="TreeGrafter"/>
</dbReference>
<organism evidence="3 6">
    <name type="scientific">Biomphalaria glabrata</name>
    <name type="common">Bloodfluke planorb</name>
    <name type="synonym">Freshwater snail</name>
    <dbReference type="NCBI Taxonomy" id="6526"/>
    <lineage>
        <taxon>Eukaryota</taxon>
        <taxon>Metazoa</taxon>
        <taxon>Spiralia</taxon>
        <taxon>Lophotrochozoa</taxon>
        <taxon>Mollusca</taxon>
        <taxon>Gastropoda</taxon>
        <taxon>Heterobranchia</taxon>
        <taxon>Euthyneura</taxon>
        <taxon>Panpulmonata</taxon>
        <taxon>Hygrophila</taxon>
        <taxon>Lymnaeoidea</taxon>
        <taxon>Planorbidae</taxon>
        <taxon>Biomphalaria</taxon>
    </lineage>
</organism>
<dbReference type="InterPro" id="IPR013320">
    <property type="entry name" value="ConA-like_dom_sf"/>
</dbReference>
<feature type="region of interest" description="Disordered" evidence="1">
    <location>
        <begin position="528"/>
        <end position="558"/>
    </location>
</feature>
<reference evidence="4 5" key="1">
    <citation type="submission" date="2025-04" db="UniProtKB">
        <authorList>
            <consortium name="RefSeq"/>
        </authorList>
    </citation>
    <scope>IDENTIFICATION</scope>
</reference>
<keyword evidence="3" id="KW-1185">Reference proteome</keyword>
<feature type="region of interest" description="Disordered" evidence="1">
    <location>
        <begin position="626"/>
        <end position="770"/>
    </location>
</feature>
<feature type="compositionally biased region" description="Polar residues" evidence="1">
    <location>
        <begin position="268"/>
        <end position="281"/>
    </location>
</feature>
<protein>
    <submittedName>
        <fullName evidence="4 5">Heterogeneous nuclear ribonucleoprotein U-like isoform X1</fullName>
    </submittedName>
</protein>
<dbReference type="Gene3D" id="3.40.50.300">
    <property type="entry name" value="P-loop containing nucleotide triphosphate hydrolases"/>
    <property type="match status" value="1"/>
</dbReference>
<dbReference type="InterPro" id="IPR001870">
    <property type="entry name" value="B30.2/SPRY"/>
</dbReference>
<dbReference type="AlphaFoldDB" id="A0A9W2ZBH4"/>
<feature type="compositionally biased region" description="Low complexity" evidence="1">
    <location>
        <begin position="633"/>
        <end position="646"/>
    </location>
</feature>
<evidence type="ECO:0000313" key="3">
    <source>
        <dbReference type="Proteomes" id="UP001165740"/>
    </source>
</evidence>
<dbReference type="GeneID" id="106068652"/>
<feature type="region of interest" description="Disordered" evidence="1">
    <location>
        <begin position="1"/>
        <end position="26"/>
    </location>
</feature>
<evidence type="ECO:0000313" key="6">
    <source>
        <dbReference type="RefSeq" id="XP_055872326.1"/>
    </source>
</evidence>
<dbReference type="InterPro" id="IPR003877">
    <property type="entry name" value="SPRY_dom"/>
</dbReference>
<dbReference type="RefSeq" id="XP_055872326.1">
    <property type="nucleotide sequence ID" value="XM_056016351.1"/>
</dbReference>
<feature type="domain" description="B30.2/SPRY" evidence="2">
    <location>
        <begin position="779"/>
        <end position="972"/>
    </location>
</feature>
<name>A0A9W2ZBH4_BIOGL</name>
<feature type="region of interest" description="Disordered" evidence="1">
    <location>
        <begin position="227"/>
        <end position="292"/>
    </location>
</feature>
<dbReference type="PANTHER" id="PTHR12381">
    <property type="entry name" value="HETEROGENEOUS NUCLEAR RIBONUCLEOPROTEIN U FAMILY MEMBER"/>
    <property type="match status" value="1"/>
</dbReference>
<dbReference type="KEGG" id="bgt:106068652"/>
<feature type="compositionally biased region" description="Polar residues" evidence="1">
    <location>
        <begin position="533"/>
        <end position="549"/>
    </location>
</feature>
<feature type="compositionally biased region" description="Polar residues" evidence="1">
    <location>
        <begin position="661"/>
        <end position="674"/>
    </location>
</feature>
<dbReference type="SUPFAM" id="SSF49899">
    <property type="entry name" value="Concanavalin A-like lectins/glucanases"/>
    <property type="match status" value="1"/>
</dbReference>
<proteinExistence type="predicted"/>
<dbReference type="RefSeq" id="XP_013083561.2">
    <property type="nucleotide sequence ID" value="XM_013228107.2"/>
</dbReference>
<evidence type="ECO:0000313" key="4">
    <source>
        <dbReference type="RefSeq" id="XP_013083561.2"/>
    </source>
</evidence>
<evidence type="ECO:0000313" key="5">
    <source>
        <dbReference type="RefSeq" id="XP_013083562.2"/>
    </source>
</evidence>
<evidence type="ECO:0000256" key="1">
    <source>
        <dbReference type="SAM" id="MobiDB-lite"/>
    </source>
</evidence>
<dbReference type="Proteomes" id="UP001165740">
    <property type="component" value="Chromosome 17"/>
</dbReference>
<feature type="compositionally biased region" description="Basic and acidic residues" evidence="1">
    <location>
        <begin position="176"/>
        <end position="193"/>
    </location>
</feature>
<sequence>MFPEQNYRHYGHRGESHPTPQQMFPTPMQPSYVPQPLLPHPSFTLQPVPLISVPTIGAYGSIDNDSIVVPVVVPRSFSIPPPPPTSFPTHAQYLTLTQEVESQTYSEGQSLPSSKPHTLTAEAPEFIPASYKYKTSNSDPPSSQLVTSLETSTRASSTAEDNFKGQTFSRYNKGSKQHESRHYQGEHYHKNSQERPYQGESHHLPMQAKHYQDEQNHSTSQAYNANQRHFERKTMRPKRDAKSISSSRPPWSDVPNDTPKGNEGSALHATQTQQHLQSMPSIHSMEDSHPAQNYRKGMHQQNFSSEEKQNYRQRHQHFQPEFPRGYNNDYAVNPYYDNFQQGHDRENYNLYKKNFTPKQFDGYQTSHPNNSRGRGNRFLNTYRPRMEYLNSSFRGGLPRHPSVHYPNEYTDHRAKSFFHRPESEAYFCPPSENWKYQENIQKFDEELYQGNYQIPKKNFRGGHSNIYRQNNRDYQIKGKLDEEFFKTRNPDIIRNVTGTENFDGTSSNSDVEIEEECTSLAESLEYHSERRVSVTQSGVTNRDLPQSDISDIDLEPVRTSERLEDADKHLENNREKASLDYHPADMIPTSETVNSLSPECTASDTTKAPAQIDISLQEINLTSDDVNKENDSHLNSLSSSSANNFNRSEEERRRDVGPKNLQRSTADMTRSDISQLPDVHFTGQKFQGRASNFERNKRQEHSRGSYSSDNYKGRSPDDIKDSGSRTNIYNATGAEKSNRGRRHDQAGRGGKAGVWRSDNRSHFNDNMRGSRVITPSNEVRENLEETLAKNKMTTRQSKVMLDEYNCDLNTILDQSGLGAFNLNIPLGFGKLWADCKATYGVNKGKSYFEVKIIELIDTSSIEENDQRPSALRVGWSEESATFEANTGSWSFGYKDSKSSIKGEGFCESTNKEDVLGAMVNFDSDPVEISFIKNGEVVGQPSFITLLTKNCALFPHISLKNCKVRVNFGQRETAWFPPPEGYSFISQPPINELVPSLVPPLKKSDCELVMVVGLPGCGKTAWALRQQEEHRDRRYNILSADLLMDLMSASKNGLEYADIFQEFFPLAEGCYKRLLMIASMKVRNFILDAPNVQVSTRAEALRKFNPFMKRAFVFQPRKFEVTSEESDESSKTKAPESVINEMKANFSVPEQVEGFMTIEYIGMKENDARELIGSYTINNSRKSPSLSFE</sequence>
<dbReference type="GO" id="GO:0005634">
    <property type="term" value="C:nucleus"/>
    <property type="evidence" value="ECO:0007669"/>
    <property type="project" value="TreeGrafter"/>
</dbReference>
<feature type="compositionally biased region" description="Basic and acidic residues" evidence="1">
    <location>
        <begin position="692"/>
        <end position="703"/>
    </location>
</feature>
<dbReference type="Gene3D" id="2.60.120.920">
    <property type="match status" value="1"/>
</dbReference>
<feature type="compositionally biased region" description="Basic and acidic residues" evidence="1">
    <location>
        <begin position="228"/>
        <end position="242"/>
    </location>
</feature>
<dbReference type="RefSeq" id="XP_013083562.2">
    <property type="nucleotide sequence ID" value="XM_013228108.2"/>
</dbReference>
<feature type="compositionally biased region" description="Polar residues" evidence="1">
    <location>
        <begin position="589"/>
        <end position="608"/>
    </location>
</feature>
<dbReference type="OrthoDB" id="445357at2759"/>
<dbReference type="SUPFAM" id="SSF52540">
    <property type="entry name" value="P-loop containing nucleoside triphosphate hydrolases"/>
    <property type="match status" value="1"/>
</dbReference>
<dbReference type="Pfam" id="PF13671">
    <property type="entry name" value="AAA_33"/>
    <property type="match status" value="1"/>
</dbReference>
<evidence type="ECO:0000259" key="2">
    <source>
        <dbReference type="PROSITE" id="PS50188"/>
    </source>
</evidence>
<feature type="compositionally biased region" description="Basic and acidic residues" evidence="1">
    <location>
        <begin position="647"/>
        <end position="657"/>
    </location>
</feature>
<feature type="compositionally biased region" description="Polar residues" evidence="1">
    <location>
        <begin position="133"/>
        <end position="174"/>
    </location>
</feature>
<accession>A0A9W2ZBH4</accession>
<dbReference type="InterPro" id="IPR027417">
    <property type="entry name" value="P-loop_NTPase"/>
</dbReference>
<feature type="region of interest" description="Disordered" evidence="1">
    <location>
        <begin position="131"/>
        <end position="200"/>
    </location>
</feature>
<dbReference type="PANTHER" id="PTHR12381:SF56">
    <property type="entry name" value="B30.2_SPRY DOMAIN-CONTAINING PROTEIN-RELATED"/>
    <property type="match status" value="1"/>
</dbReference>
<dbReference type="GO" id="GO:0003723">
    <property type="term" value="F:RNA binding"/>
    <property type="evidence" value="ECO:0007669"/>
    <property type="project" value="TreeGrafter"/>
</dbReference>
<dbReference type="InterPro" id="IPR043136">
    <property type="entry name" value="B30.2/SPRY_sf"/>
</dbReference>
<feature type="compositionally biased region" description="Basic and acidic residues" evidence="1">
    <location>
        <begin position="711"/>
        <end position="723"/>
    </location>
</feature>
<feature type="region of interest" description="Disordered" evidence="1">
    <location>
        <begin position="588"/>
        <end position="609"/>
    </location>
</feature>
<dbReference type="PROSITE" id="PS50188">
    <property type="entry name" value="B302_SPRY"/>
    <property type="match status" value="1"/>
</dbReference>
<gene>
    <name evidence="4 5 6" type="primary">LOC106068652</name>
</gene>
<dbReference type="SMART" id="SM00449">
    <property type="entry name" value="SPRY"/>
    <property type="match status" value="1"/>
</dbReference>